<proteinExistence type="predicted"/>
<feature type="coiled-coil region" evidence="1">
    <location>
        <begin position="178"/>
        <end position="205"/>
    </location>
</feature>
<keyword evidence="1" id="KW-0175">Coiled coil</keyword>
<feature type="compositionally biased region" description="Polar residues" evidence="2">
    <location>
        <begin position="1"/>
        <end position="13"/>
    </location>
</feature>
<evidence type="ECO:0000313" key="4">
    <source>
        <dbReference type="Proteomes" id="UP000673383"/>
    </source>
</evidence>
<protein>
    <submittedName>
        <fullName evidence="3">Uncharacterized protein</fullName>
    </submittedName>
</protein>
<sequence>MSEQQSEPVSGQTGAEMAAKSEPVMAAAGVEAPRLAPEQEETSPKADAPRMDASKIEPSKVEPPKIESMIEPTSMDVPKVETGKREEPHFPGKLMIMAPGDRTWDHEATASRPGAEQAAKAAGKPAGTRRIGAMAAVIALATVAGAIGGALATAGLGHLATPAVASATDTAARDAAAKEAADAALARIESEIAALKASVEQTAKAGQAQFSKASDRIEKVEKAQAEPMAKLNKLSEAVDKLRATPQTTVAAATPAREVTGSVTPATAAAAPAAPRPEVGRLPVVDGWALRDVGNGGALIEGRGGIYEVYAGDPVPGLGRVDAIRKQDGRWVVITSKGLIVSR</sequence>
<dbReference type="Proteomes" id="UP000673383">
    <property type="component" value="Unassembled WGS sequence"/>
</dbReference>
<feature type="compositionally biased region" description="Basic and acidic residues" evidence="2">
    <location>
        <begin position="42"/>
        <end position="65"/>
    </location>
</feature>
<comment type="caution">
    <text evidence="3">The sequence shown here is derived from an EMBL/GenBank/DDBJ whole genome shotgun (WGS) entry which is preliminary data.</text>
</comment>
<feature type="region of interest" description="Disordered" evidence="2">
    <location>
        <begin position="1"/>
        <end position="65"/>
    </location>
</feature>
<reference evidence="3" key="1">
    <citation type="submission" date="2021-02" db="EMBL/GenBank/DDBJ databases">
        <title>Genomic Encyclopedia of Type Strains, Phase IV (KMG-V): Genome sequencing to study the core and pangenomes of soil and plant-associated prokaryotes.</title>
        <authorList>
            <person name="Whitman W."/>
        </authorList>
    </citation>
    <scope>NUCLEOTIDE SEQUENCE</scope>
    <source>
        <strain evidence="3">USDA 406</strain>
    </source>
</reference>
<accession>A0A8I1Y7W0</accession>
<evidence type="ECO:0000313" key="3">
    <source>
        <dbReference type="EMBL" id="MBP1294991.1"/>
    </source>
</evidence>
<evidence type="ECO:0000256" key="2">
    <source>
        <dbReference type="SAM" id="MobiDB-lite"/>
    </source>
</evidence>
<evidence type="ECO:0000256" key="1">
    <source>
        <dbReference type="SAM" id="Coils"/>
    </source>
</evidence>
<dbReference type="EMBL" id="JAFICZ010000001">
    <property type="protein sequence ID" value="MBP1294991.1"/>
    <property type="molecule type" value="Genomic_DNA"/>
</dbReference>
<dbReference type="AlphaFoldDB" id="A0A8I1Y7W0"/>
<gene>
    <name evidence="3" type="ORF">JOH49_004744</name>
</gene>
<name>A0A8I1Y7W0_BRAEL</name>
<organism evidence="3 4">
    <name type="scientific">Bradyrhizobium elkanii</name>
    <dbReference type="NCBI Taxonomy" id="29448"/>
    <lineage>
        <taxon>Bacteria</taxon>
        <taxon>Pseudomonadati</taxon>
        <taxon>Pseudomonadota</taxon>
        <taxon>Alphaproteobacteria</taxon>
        <taxon>Hyphomicrobiales</taxon>
        <taxon>Nitrobacteraceae</taxon>
        <taxon>Bradyrhizobium</taxon>
    </lineage>
</organism>